<gene>
    <name evidence="1" type="ORF">GUJ93_ZPchr0008g13045</name>
</gene>
<evidence type="ECO:0000313" key="1">
    <source>
        <dbReference type="EMBL" id="KAG8047577.1"/>
    </source>
</evidence>
<dbReference type="EMBL" id="JAAALK010000290">
    <property type="protein sequence ID" value="KAG8047576.1"/>
    <property type="molecule type" value="Genomic_DNA"/>
</dbReference>
<dbReference type="AlphaFoldDB" id="A0A8J5RE44"/>
<proteinExistence type="predicted"/>
<keyword evidence="2" id="KW-1185">Reference proteome</keyword>
<sequence length="100" mass="12243">MLPHGHEQMSFQQYYHLTQPPPDWETPRHHQTRWQCWPMLASPNLDRCIWQQTNSSYRNQPRKRWVCWPTKFGPFVLYATFPDLTLRPVLAHPKLDRCQW</sequence>
<reference evidence="1" key="1">
    <citation type="journal article" date="2021" name="bioRxiv">
        <title>Whole Genome Assembly and Annotation of Northern Wild Rice, Zizania palustris L., Supports a Whole Genome Duplication in the Zizania Genus.</title>
        <authorList>
            <person name="Haas M."/>
            <person name="Kono T."/>
            <person name="Macchietto M."/>
            <person name="Millas R."/>
            <person name="McGilp L."/>
            <person name="Shao M."/>
            <person name="Duquette J."/>
            <person name="Hirsch C.N."/>
            <person name="Kimball J."/>
        </authorList>
    </citation>
    <scope>NUCLEOTIDE SEQUENCE</scope>
    <source>
        <tissue evidence="1">Fresh leaf tissue</tissue>
    </source>
</reference>
<dbReference type="EMBL" id="JAAALK010000290">
    <property type="protein sequence ID" value="KAG8047577.1"/>
    <property type="molecule type" value="Genomic_DNA"/>
</dbReference>
<accession>A0A8J5RE44</accession>
<reference evidence="1" key="2">
    <citation type="submission" date="2021-02" db="EMBL/GenBank/DDBJ databases">
        <authorList>
            <person name="Kimball J.A."/>
            <person name="Haas M.W."/>
            <person name="Macchietto M."/>
            <person name="Kono T."/>
            <person name="Duquette J."/>
            <person name="Shao M."/>
        </authorList>
    </citation>
    <scope>NUCLEOTIDE SEQUENCE</scope>
    <source>
        <tissue evidence="1">Fresh leaf tissue</tissue>
    </source>
</reference>
<name>A0A8J5RE44_ZIZPA</name>
<comment type="caution">
    <text evidence="1">The sequence shown here is derived from an EMBL/GenBank/DDBJ whole genome shotgun (WGS) entry which is preliminary data.</text>
</comment>
<evidence type="ECO:0000313" key="2">
    <source>
        <dbReference type="Proteomes" id="UP000729402"/>
    </source>
</evidence>
<dbReference type="Proteomes" id="UP000729402">
    <property type="component" value="Unassembled WGS sequence"/>
</dbReference>
<protein>
    <submittedName>
        <fullName evidence="1">Uncharacterized protein</fullName>
    </submittedName>
</protein>
<organism evidence="1 2">
    <name type="scientific">Zizania palustris</name>
    <name type="common">Northern wild rice</name>
    <dbReference type="NCBI Taxonomy" id="103762"/>
    <lineage>
        <taxon>Eukaryota</taxon>
        <taxon>Viridiplantae</taxon>
        <taxon>Streptophyta</taxon>
        <taxon>Embryophyta</taxon>
        <taxon>Tracheophyta</taxon>
        <taxon>Spermatophyta</taxon>
        <taxon>Magnoliopsida</taxon>
        <taxon>Liliopsida</taxon>
        <taxon>Poales</taxon>
        <taxon>Poaceae</taxon>
        <taxon>BOP clade</taxon>
        <taxon>Oryzoideae</taxon>
        <taxon>Oryzeae</taxon>
        <taxon>Zizaniinae</taxon>
        <taxon>Zizania</taxon>
    </lineage>
</organism>